<dbReference type="PANTHER" id="PTHR47957:SF3">
    <property type="entry name" value="ATP-DEPENDENT HELICASE HRQ1"/>
    <property type="match status" value="1"/>
</dbReference>
<dbReference type="EMBL" id="AP009389">
    <property type="protein sequence ID" value="BAF58341.1"/>
    <property type="molecule type" value="Genomic_DNA"/>
</dbReference>
<dbReference type="GO" id="GO:0006289">
    <property type="term" value="P:nucleotide-excision repair"/>
    <property type="evidence" value="ECO:0007669"/>
    <property type="project" value="TreeGrafter"/>
</dbReference>
<dbReference type="GO" id="GO:0043138">
    <property type="term" value="F:3'-5' DNA helicase activity"/>
    <property type="evidence" value="ECO:0007669"/>
    <property type="project" value="TreeGrafter"/>
</dbReference>
<feature type="domain" description="MrfA-like Zn-binding" evidence="1">
    <location>
        <begin position="60"/>
        <end position="116"/>
    </location>
</feature>
<dbReference type="eggNOG" id="COG1201">
    <property type="taxonomic scope" value="Bacteria"/>
</dbReference>
<protein>
    <recommendedName>
        <fullName evidence="1">MrfA-like Zn-binding domain-containing protein</fullName>
    </recommendedName>
</protein>
<evidence type="ECO:0000259" key="1">
    <source>
        <dbReference type="Pfam" id="PF09369"/>
    </source>
</evidence>
<dbReference type="KEGG" id="pth:PTH_0160"/>
<gene>
    <name evidence="2" type="ordered locus">PTH_0160</name>
</gene>
<evidence type="ECO:0000313" key="2">
    <source>
        <dbReference type="EMBL" id="BAF58341.1"/>
    </source>
</evidence>
<keyword evidence="3" id="KW-1185">Reference proteome</keyword>
<dbReference type="GO" id="GO:0036297">
    <property type="term" value="P:interstrand cross-link repair"/>
    <property type="evidence" value="ECO:0007669"/>
    <property type="project" value="TreeGrafter"/>
</dbReference>
<proteinExistence type="predicted"/>
<accession>A5D5X6</accession>
<dbReference type="HOGENOM" id="CLU_1813990_0_0_9"/>
<dbReference type="Proteomes" id="UP000006556">
    <property type="component" value="Chromosome"/>
</dbReference>
<dbReference type="Pfam" id="PF09369">
    <property type="entry name" value="MZB"/>
    <property type="match status" value="1"/>
</dbReference>
<dbReference type="PANTHER" id="PTHR47957">
    <property type="entry name" value="ATP-DEPENDENT HELICASE HRQ1"/>
    <property type="match status" value="1"/>
</dbReference>
<dbReference type="AlphaFoldDB" id="A5D5X6"/>
<reference evidence="3" key="1">
    <citation type="journal article" date="2008" name="Genome Res.">
        <title>The genome of Pelotomaculum thermopropionicum reveals niche-associated evolution in anaerobic microbiota.</title>
        <authorList>
            <person name="Kosaka T."/>
            <person name="Kato S."/>
            <person name="Shimoyama T."/>
            <person name="Ishii S."/>
            <person name="Abe T."/>
            <person name="Watanabe K."/>
        </authorList>
    </citation>
    <scope>NUCLEOTIDE SEQUENCE [LARGE SCALE GENOMIC DNA]</scope>
    <source>
        <strain evidence="3">DSM 13744 / JCM 10971 / SI</strain>
    </source>
</reference>
<sequence length="142" mass="15765">MAAGSESWLRSMSYTRQLRKKFRSLKRSLTALPAGLSLWLRKYGLKAGNVCLYPTPGHPLGSPAIILFDDVPGGAGHVRRLARKGTFKEVLRASLNRLQRCECGGAEGNASCYGCLRHYRNQFCHDELNRGLAIKFLSEILA</sequence>
<evidence type="ECO:0000313" key="3">
    <source>
        <dbReference type="Proteomes" id="UP000006556"/>
    </source>
</evidence>
<name>A5D5X6_PELTS</name>
<dbReference type="InterPro" id="IPR018973">
    <property type="entry name" value="MZB"/>
</dbReference>
<organism evidence="2 3">
    <name type="scientific">Pelotomaculum thermopropionicum (strain DSM 13744 / JCM 10971 / SI)</name>
    <dbReference type="NCBI Taxonomy" id="370438"/>
    <lineage>
        <taxon>Bacteria</taxon>
        <taxon>Bacillati</taxon>
        <taxon>Bacillota</taxon>
        <taxon>Clostridia</taxon>
        <taxon>Eubacteriales</taxon>
        <taxon>Desulfotomaculaceae</taxon>
        <taxon>Pelotomaculum</taxon>
    </lineage>
</organism>
<dbReference type="STRING" id="370438.PTH_0160"/>